<accession>A0A9Q9LY43</accession>
<dbReference type="Proteomes" id="UP001057991">
    <property type="component" value="Chromosome"/>
</dbReference>
<name>A0A9Q9LY43_9RHOB</name>
<dbReference type="RefSeq" id="WP_259806479.1">
    <property type="nucleotide sequence ID" value="NZ_CP080776.1"/>
</dbReference>
<dbReference type="AlphaFoldDB" id="A0A9Q9LY43"/>
<protein>
    <submittedName>
        <fullName evidence="2">DNA-binding domain-containing protein</fullName>
    </submittedName>
</protein>
<dbReference type="GO" id="GO:0003677">
    <property type="term" value="F:DNA binding"/>
    <property type="evidence" value="ECO:0007669"/>
    <property type="project" value="UniProtKB-KW"/>
</dbReference>
<dbReference type="InterPro" id="IPR018640">
    <property type="entry name" value="DUF2063"/>
</dbReference>
<reference evidence="2" key="1">
    <citation type="submission" date="2021-08" db="EMBL/GenBank/DDBJ databases">
        <authorList>
            <person name="Nwanade C."/>
            <person name="Wang M."/>
            <person name="Masoudi A."/>
            <person name="Yu Z."/>
            <person name="Liu J."/>
        </authorList>
    </citation>
    <scope>NUCLEOTIDE SEQUENCE</scope>
    <source>
        <strain evidence="2">S056</strain>
    </source>
</reference>
<dbReference type="EMBL" id="CP080776">
    <property type="protein sequence ID" value="UWP96242.1"/>
    <property type="molecule type" value="Genomic_DNA"/>
</dbReference>
<sequence length="258" mass="27829">MSVDLKPRTTEVNQTDFRHAMLDPTTSVPDGLVNPDGSQAEKRFNIYRNNVTHSLATALTEGFPVLVALLGEEFFRQMALVYLRIHPPASQLIMHYGAAMPQFLVGFPGTVHLKYLPDVAKLELALRRAYHAGDEEAIDPADLTALSQPDLMDAHLTLAPSVEVLSVEHPALAIWEYNMNGGPSPVMAPEDILISRKGFDPIAQRLPKGGATFVNALLKGSSFGTALGLATSDVADFDLTTTLGALFAGHAITQISRG</sequence>
<evidence type="ECO:0000259" key="1">
    <source>
        <dbReference type="Pfam" id="PF09836"/>
    </source>
</evidence>
<feature type="domain" description="Putative DNA-binding" evidence="1">
    <location>
        <begin position="14"/>
        <end position="104"/>
    </location>
</feature>
<proteinExistence type="predicted"/>
<dbReference type="Gene3D" id="1.10.150.690">
    <property type="entry name" value="DUF2063"/>
    <property type="match status" value="1"/>
</dbReference>
<gene>
    <name evidence="2" type="ORF">K3X48_04430</name>
</gene>
<dbReference type="Pfam" id="PF09836">
    <property type="entry name" value="DUF2063"/>
    <property type="match status" value="1"/>
</dbReference>
<keyword evidence="2" id="KW-0238">DNA-binding</keyword>
<dbReference type="InterPro" id="IPR044922">
    <property type="entry name" value="DUF2063_N_sf"/>
</dbReference>
<evidence type="ECO:0000313" key="2">
    <source>
        <dbReference type="EMBL" id="UWP96242.1"/>
    </source>
</evidence>
<evidence type="ECO:0000313" key="3">
    <source>
        <dbReference type="Proteomes" id="UP001057991"/>
    </source>
</evidence>
<organism evidence="2 3">
    <name type="scientific">Aliiroseovarius crassostreae</name>
    <dbReference type="NCBI Taxonomy" id="154981"/>
    <lineage>
        <taxon>Bacteria</taxon>
        <taxon>Pseudomonadati</taxon>
        <taxon>Pseudomonadota</taxon>
        <taxon>Alphaproteobacteria</taxon>
        <taxon>Rhodobacterales</taxon>
        <taxon>Paracoccaceae</taxon>
        <taxon>Aliiroseovarius</taxon>
    </lineage>
</organism>